<reference evidence="1 2" key="1">
    <citation type="submission" date="2019-02" db="EMBL/GenBank/DDBJ databases">
        <title>Sequencing the genomes of 1000 actinobacteria strains.</title>
        <authorList>
            <person name="Klenk H.-P."/>
        </authorList>
    </citation>
    <scope>NUCLEOTIDE SEQUENCE [LARGE SCALE GENOMIC DNA]</scope>
    <source>
        <strain evidence="1 2">DSM 45162</strain>
    </source>
</reference>
<dbReference type="AlphaFoldDB" id="A0A4Q7ZJE6"/>
<proteinExistence type="predicted"/>
<dbReference type="InterPro" id="IPR054058">
    <property type="entry name" value="HTH_67"/>
</dbReference>
<evidence type="ECO:0000313" key="2">
    <source>
        <dbReference type="Proteomes" id="UP000292564"/>
    </source>
</evidence>
<organism evidence="1 2">
    <name type="scientific">Krasilnikovia cinnamomea</name>
    <dbReference type="NCBI Taxonomy" id="349313"/>
    <lineage>
        <taxon>Bacteria</taxon>
        <taxon>Bacillati</taxon>
        <taxon>Actinomycetota</taxon>
        <taxon>Actinomycetes</taxon>
        <taxon>Micromonosporales</taxon>
        <taxon>Micromonosporaceae</taxon>
        <taxon>Krasilnikovia</taxon>
    </lineage>
</organism>
<dbReference type="Proteomes" id="UP000292564">
    <property type="component" value="Unassembled WGS sequence"/>
</dbReference>
<dbReference type="NCBIfam" id="NF047719">
    <property type="entry name" value="SCO6745_fam_HTH"/>
    <property type="match status" value="1"/>
</dbReference>
<name>A0A4Q7ZJE6_9ACTN</name>
<comment type="caution">
    <text evidence="1">The sequence shown here is derived from an EMBL/GenBank/DDBJ whole genome shotgun (WGS) entry which is preliminary data.</text>
</comment>
<accession>A0A4Q7ZJE6</accession>
<evidence type="ECO:0000313" key="1">
    <source>
        <dbReference type="EMBL" id="RZU50259.1"/>
    </source>
</evidence>
<dbReference type="EMBL" id="SHKY01000001">
    <property type="protein sequence ID" value="RZU50259.1"/>
    <property type="molecule type" value="Genomic_DNA"/>
</dbReference>
<sequence>MNDHFPEPVTRSTIGHVTPEQAAATARPGLAGLVGAFAESPRTLRRARLLGLSGWAYHVSARAGALGDVKPETAAAAIGFIAPEAVTDGWEAAAKTTEPHEVATWHLHELCRWGVEELGEFARLGRLLTLSRRVVDAADAAGLPLFAAWRAMPVPDTSPGAQTAVALHLLHEHRLSVQGVAVRASGLTPLQAIIAGPEGETGAVAFGWQPPYPAAGPIVRRLMWAESVADALAGQAYAELDLAERIELIGLLESSQQALAR</sequence>
<gene>
    <name evidence="1" type="ORF">EV385_2026</name>
</gene>
<dbReference type="Pfam" id="PF21863">
    <property type="entry name" value="HTH_67"/>
    <property type="match status" value="1"/>
</dbReference>
<protein>
    <submittedName>
        <fullName evidence="1">Uncharacterized protein</fullName>
    </submittedName>
</protein>
<keyword evidence="2" id="KW-1185">Reference proteome</keyword>